<name>A0A3L8Q705_CHLGU</name>
<dbReference type="EMBL" id="QUSF01004008">
    <property type="protein sequence ID" value="RLV63086.1"/>
    <property type="molecule type" value="Genomic_DNA"/>
</dbReference>
<proteinExistence type="predicted"/>
<comment type="caution">
    <text evidence="2">The sequence shown here is derived from an EMBL/GenBank/DDBJ whole genome shotgun (WGS) entry which is preliminary data.</text>
</comment>
<dbReference type="Proteomes" id="UP000276834">
    <property type="component" value="Unassembled WGS sequence"/>
</dbReference>
<organism evidence="2 3">
    <name type="scientific">Chloebia gouldiae</name>
    <name type="common">Gouldian finch</name>
    <name type="synonym">Erythrura gouldiae</name>
    <dbReference type="NCBI Taxonomy" id="44316"/>
    <lineage>
        <taxon>Eukaryota</taxon>
        <taxon>Metazoa</taxon>
        <taxon>Chordata</taxon>
        <taxon>Craniata</taxon>
        <taxon>Vertebrata</taxon>
        <taxon>Euteleostomi</taxon>
        <taxon>Archelosauria</taxon>
        <taxon>Archosauria</taxon>
        <taxon>Dinosauria</taxon>
        <taxon>Saurischia</taxon>
        <taxon>Theropoda</taxon>
        <taxon>Coelurosauria</taxon>
        <taxon>Aves</taxon>
        <taxon>Neognathae</taxon>
        <taxon>Neoaves</taxon>
        <taxon>Telluraves</taxon>
        <taxon>Australaves</taxon>
        <taxon>Passeriformes</taxon>
        <taxon>Passeroidea</taxon>
        <taxon>Passeridae</taxon>
        <taxon>Chloebia</taxon>
    </lineage>
</organism>
<evidence type="ECO:0000256" key="1">
    <source>
        <dbReference type="SAM" id="MobiDB-lite"/>
    </source>
</evidence>
<feature type="region of interest" description="Disordered" evidence="1">
    <location>
        <begin position="1"/>
        <end position="163"/>
    </location>
</feature>
<feature type="region of interest" description="Disordered" evidence="1">
    <location>
        <begin position="206"/>
        <end position="251"/>
    </location>
</feature>
<gene>
    <name evidence="2" type="ORF">DV515_00018633</name>
</gene>
<dbReference type="AlphaFoldDB" id="A0A3L8Q705"/>
<feature type="compositionally biased region" description="Basic and acidic residues" evidence="1">
    <location>
        <begin position="1"/>
        <end position="10"/>
    </location>
</feature>
<reference evidence="2 3" key="1">
    <citation type="journal article" date="2018" name="Proc. R. Soc. B">
        <title>A non-coding region near Follistatin controls head colour polymorphism in the Gouldian finch.</title>
        <authorList>
            <person name="Toomey M.B."/>
            <person name="Marques C.I."/>
            <person name="Andrade P."/>
            <person name="Araujo P.M."/>
            <person name="Sabatino S."/>
            <person name="Gazda M.A."/>
            <person name="Afonso S."/>
            <person name="Lopes R.J."/>
            <person name="Corbo J.C."/>
            <person name="Carneiro M."/>
        </authorList>
    </citation>
    <scope>NUCLEOTIDE SEQUENCE [LARGE SCALE GENOMIC DNA]</scope>
    <source>
        <strain evidence="2">Red01</strain>
        <tissue evidence="2">Muscle</tissue>
    </source>
</reference>
<evidence type="ECO:0000313" key="2">
    <source>
        <dbReference type="EMBL" id="RLV63086.1"/>
    </source>
</evidence>
<sequence>MAHPAGKEQLHGGSALPRPLPGLSSCLPGSRAGIRSHGKSEPPPSAGGASLPWGAGIRSGNEAQAETSSPPPQRPPSLLSWVFTPNLQDSPPSSGSVSLPSSGGFGIIPILPGPSSRSRERGPTPAPRAAEPRQPRPGWEKQNLGDLGPFPAPSRDKSPAALQHPRLWGGIGIHAWIGRDAVTPGSQILGVQWFFSPRAVTRFSPSQAAREEEGAGSGVALGPSGSPVLESFGEAERGDRGGGRGQSRHSL</sequence>
<feature type="non-terminal residue" evidence="2">
    <location>
        <position position="251"/>
    </location>
</feature>
<protein>
    <submittedName>
        <fullName evidence="2">Uncharacterized protein</fullName>
    </submittedName>
</protein>
<keyword evidence="3" id="KW-1185">Reference proteome</keyword>
<accession>A0A3L8Q705</accession>
<evidence type="ECO:0000313" key="3">
    <source>
        <dbReference type="Proteomes" id="UP000276834"/>
    </source>
</evidence>
<feature type="compositionally biased region" description="Low complexity" evidence="1">
    <location>
        <begin position="90"/>
        <end position="116"/>
    </location>
</feature>